<proteinExistence type="predicted"/>
<dbReference type="GeneID" id="36327244"/>
<keyword evidence="3" id="KW-1185">Reference proteome</keyword>
<gene>
    <name evidence="2" type="ORF">POSPLADRAFT_1068338</name>
</gene>
<name>A0A1X6NEX1_9APHY</name>
<accession>A0A1X6NEX1</accession>
<reference evidence="2 3" key="1">
    <citation type="submission" date="2017-04" db="EMBL/GenBank/DDBJ databases">
        <title>Genome Sequence of the Model Brown-Rot Fungus Postia placenta SB12.</title>
        <authorList>
            <consortium name="DOE Joint Genome Institute"/>
            <person name="Gaskell J."/>
            <person name="Kersten P."/>
            <person name="Larrondo L.F."/>
            <person name="Canessa P."/>
            <person name="Martinez D."/>
            <person name="Hibbett D."/>
            <person name="Schmoll M."/>
            <person name="Kubicek C.P."/>
            <person name="Martinez A.T."/>
            <person name="Yadav J."/>
            <person name="Master E."/>
            <person name="Magnuson J.K."/>
            <person name="James T."/>
            <person name="Yaver D."/>
            <person name="Berka R."/>
            <person name="Labutti K."/>
            <person name="Lipzen A."/>
            <person name="Aerts A."/>
            <person name="Barry K."/>
            <person name="Henrissat B."/>
            <person name="Blanchette R."/>
            <person name="Grigoriev I."/>
            <person name="Cullen D."/>
        </authorList>
    </citation>
    <scope>NUCLEOTIDE SEQUENCE [LARGE SCALE GENOMIC DNA]</scope>
    <source>
        <strain evidence="2 3">MAD-698-R-SB12</strain>
    </source>
</reference>
<evidence type="ECO:0000313" key="2">
    <source>
        <dbReference type="EMBL" id="OSX67062.1"/>
    </source>
</evidence>
<dbReference type="RefSeq" id="XP_024343856.1">
    <property type="nucleotide sequence ID" value="XM_024482294.1"/>
</dbReference>
<dbReference type="Proteomes" id="UP000194127">
    <property type="component" value="Unassembled WGS sequence"/>
</dbReference>
<dbReference type="EMBL" id="KZ110591">
    <property type="protein sequence ID" value="OSX67062.1"/>
    <property type="molecule type" value="Genomic_DNA"/>
</dbReference>
<protein>
    <recommendedName>
        <fullName evidence="4">REJ domain-containing protein</fullName>
    </recommendedName>
</protein>
<keyword evidence="1" id="KW-0732">Signal</keyword>
<sequence length="350" mass="37325">MSALSRKLALVLSHVAFYLFWHTSAFGPTTRAYPIPSFFPISSIASSRALAESSSTRTFISEATDAFTSTTIISDPSVSSATLPRSASKTWLYASSTSSAKIYDTTVSTVSNTFQLLQLQSATSSSIARSSSTQYSFITSSALPTTHSAQIHTSYSTQAINSSSSSHGLKPATSTATDAQTMTQVELSMPSMVALVVGSSVGSAILYRRGSYKKVSHGDDSLPTNADDSTGLHPLSRFSTFAIRPWNLSREGRNTNRNSGYHPIVESGTRESDAALVTMKPSSFEFPAANSSPVITLHAAGAYPWNTVPPPREVDSGVILTSTPTVLPPAYNDLYTPPSTISQHRVKEAL</sequence>
<evidence type="ECO:0008006" key="4">
    <source>
        <dbReference type="Google" id="ProtNLM"/>
    </source>
</evidence>
<evidence type="ECO:0000256" key="1">
    <source>
        <dbReference type="SAM" id="SignalP"/>
    </source>
</evidence>
<feature type="signal peptide" evidence="1">
    <location>
        <begin position="1"/>
        <end position="25"/>
    </location>
</feature>
<dbReference type="AlphaFoldDB" id="A0A1X6NEX1"/>
<organism evidence="2 3">
    <name type="scientific">Postia placenta MAD-698-R-SB12</name>
    <dbReference type="NCBI Taxonomy" id="670580"/>
    <lineage>
        <taxon>Eukaryota</taxon>
        <taxon>Fungi</taxon>
        <taxon>Dikarya</taxon>
        <taxon>Basidiomycota</taxon>
        <taxon>Agaricomycotina</taxon>
        <taxon>Agaricomycetes</taxon>
        <taxon>Polyporales</taxon>
        <taxon>Adustoporiaceae</taxon>
        <taxon>Rhodonia</taxon>
    </lineage>
</organism>
<feature type="chain" id="PRO_5010858584" description="REJ domain-containing protein" evidence="1">
    <location>
        <begin position="26"/>
        <end position="350"/>
    </location>
</feature>
<evidence type="ECO:0000313" key="3">
    <source>
        <dbReference type="Proteomes" id="UP000194127"/>
    </source>
</evidence>